<keyword evidence="2" id="KW-1185">Reference proteome</keyword>
<protein>
    <recommendedName>
        <fullName evidence="3">AbiEi antitoxin C-terminal domain-containing protein</fullName>
    </recommendedName>
</protein>
<dbReference type="OrthoDB" id="3235173at2"/>
<dbReference type="Proteomes" id="UP000006327">
    <property type="component" value="Unassembled WGS sequence"/>
</dbReference>
<dbReference type="InterPro" id="IPR059220">
    <property type="entry name" value="AbiEi"/>
</dbReference>
<evidence type="ECO:0008006" key="3">
    <source>
        <dbReference type="Google" id="ProtNLM"/>
    </source>
</evidence>
<dbReference type="AlphaFoldDB" id="K6YM06"/>
<dbReference type="eggNOG" id="COG5340">
    <property type="taxonomic scope" value="Bacteria"/>
</dbReference>
<reference evidence="1 2" key="1">
    <citation type="journal article" date="2017" name="Antonie Van Leeuwenhoek">
        <title>Rhizobium rhizosphaerae sp. nov., a novel species isolated from rice rhizosphere.</title>
        <authorList>
            <person name="Zhao J.J."/>
            <person name="Zhang J."/>
            <person name="Zhang R.J."/>
            <person name="Zhang C.W."/>
            <person name="Yin H.Q."/>
            <person name="Zhang X.X."/>
        </authorList>
    </citation>
    <scope>NUCLEOTIDE SEQUENCE [LARGE SCALE GENOMIC DNA]</scope>
    <source>
        <strain evidence="1 2">BSs20135</strain>
    </source>
</reference>
<organism evidence="1 2">
    <name type="scientific">Paraglaciecola arctica BSs20135</name>
    <dbReference type="NCBI Taxonomy" id="493475"/>
    <lineage>
        <taxon>Bacteria</taxon>
        <taxon>Pseudomonadati</taxon>
        <taxon>Pseudomonadota</taxon>
        <taxon>Gammaproteobacteria</taxon>
        <taxon>Alteromonadales</taxon>
        <taxon>Alteromonadaceae</taxon>
        <taxon>Paraglaciecola</taxon>
    </lineage>
</organism>
<dbReference type="STRING" id="493475.GARC_0697"/>
<name>K6YM06_9ALTE</name>
<accession>K6YM06</accession>
<comment type="caution">
    <text evidence="1">The sequence shown here is derived from an EMBL/GenBank/DDBJ whole genome shotgun (WGS) entry which is preliminary data.</text>
</comment>
<dbReference type="EMBL" id="BAEO01000009">
    <property type="protein sequence ID" value="GAC17678.1"/>
    <property type="molecule type" value="Genomic_DNA"/>
</dbReference>
<evidence type="ECO:0000313" key="1">
    <source>
        <dbReference type="EMBL" id="GAC17678.1"/>
    </source>
</evidence>
<evidence type="ECO:0000313" key="2">
    <source>
        <dbReference type="Proteomes" id="UP000006327"/>
    </source>
</evidence>
<sequence>MSVFKDLNKLTIQAINNGHCGIFTASDLAMMLNREDNKAFRAILTKSVSNDTLKRVTKGIYVNAHLAPNPKGAIYRIAKHLRWKYFNYVSLESQLSHVGVISQIPMAYLSVMTTGRSGTFVTDYGTIEFTHTSRDIRLLEDSVYFDDEIGMFRANKKRAITDLKRVGRNINMIEEIDDVG</sequence>
<dbReference type="RefSeq" id="WP_007616700.1">
    <property type="nucleotide sequence ID" value="NZ_BAEO01000009.1"/>
</dbReference>
<proteinExistence type="predicted"/>
<gene>
    <name evidence="1" type="ORF">GARC_0697</name>
</gene>
<dbReference type="NCBIfam" id="NF047376">
    <property type="entry name" value="TAA_AbiEi"/>
    <property type="match status" value="1"/>
</dbReference>